<dbReference type="Pfam" id="PF03400">
    <property type="entry name" value="DDE_Tnp_IS1"/>
    <property type="match status" value="1"/>
</dbReference>
<gene>
    <name evidence="1" type="ORF">EZS27_023244</name>
</gene>
<dbReference type="EMBL" id="SNRY01001928">
    <property type="protein sequence ID" value="KAA6327791.1"/>
    <property type="molecule type" value="Genomic_DNA"/>
</dbReference>
<dbReference type="GO" id="GO:0003677">
    <property type="term" value="F:DNA binding"/>
    <property type="evidence" value="ECO:0007669"/>
    <property type="project" value="InterPro"/>
</dbReference>
<organism evidence="1">
    <name type="scientific">termite gut metagenome</name>
    <dbReference type="NCBI Taxonomy" id="433724"/>
    <lineage>
        <taxon>unclassified sequences</taxon>
        <taxon>metagenomes</taxon>
        <taxon>organismal metagenomes</taxon>
    </lineage>
</organism>
<protein>
    <submittedName>
        <fullName evidence="1">Uncharacterized protein</fullName>
    </submittedName>
</protein>
<comment type="caution">
    <text evidence="1">The sequence shown here is derived from an EMBL/GenBank/DDBJ whole genome shotgun (WGS) entry which is preliminary data.</text>
</comment>
<dbReference type="AlphaFoldDB" id="A0A5J4R472"/>
<name>A0A5J4R472_9ZZZZ</name>
<evidence type="ECO:0000313" key="1">
    <source>
        <dbReference type="EMBL" id="KAA6327791.1"/>
    </source>
</evidence>
<proteinExistence type="predicted"/>
<reference evidence="1" key="1">
    <citation type="submission" date="2019-03" db="EMBL/GenBank/DDBJ databases">
        <title>Single cell metagenomics reveals metabolic interactions within the superorganism composed of flagellate Streblomastix strix and complex community of Bacteroidetes bacteria on its surface.</title>
        <authorList>
            <person name="Treitli S.C."/>
            <person name="Kolisko M."/>
            <person name="Husnik F."/>
            <person name="Keeling P."/>
            <person name="Hampl V."/>
        </authorList>
    </citation>
    <scope>NUCLEOTIDE SEQUENCE</scope>
    <source>
        <strain evidence="1">STM</strain>
    </source>
</reference>
<dbReference type="GO" id="GO:0006313">
    <property type="term" value="P:DNA transposition"/>
    <property type="evidence" value="ECO:0007669"/>
    <property type="project" value="InterPro"/>
</dbReference>
<accession>A0A5J4R472</accession>
<sequence>MFDYLNVEIVFSGETDEFWSFVGNKSNQRWTSYAIERRSGCIPAWDKGKRPDKDFLIVRSSLKIVDIANYHTDDYLIAKILHKHTF</sequence>
<dbReference type="GO" id="GO:0004803">
    <property type="term" value="F:transposase activity"/>
    <property type="evidence" value="ECO:0007669"/>
    <property type="project" value="InterPro"/>
</dbReference>
<dbReference type="InterPro" id="IPR005063">
    <property type="entry name" value="Transposase_27"/>
</dbReference>